<feature type="compositionally biased region" description="Polar residues" evidence="4">
    <location>
        <begin position="14"/>
        <end position="24"/>
    </location>
</feature>
<dbReference type="InterPro" id="IPR016163">
    <property type="entry name" value="Ald_DH_C"/>
</dbReference>
<organism evidence="6 7">
    <name type="scientific">Penicillium decumbens</name>
    <dbReference type="NCBI Taxonomy" id="69771"/>
    <lineage>
        <taxon>Eukaryota</taxon>
        <taxon>Fungi</taxon>
        <taxon>Dikarya</taxon>
        <taxon>Ascomycota</taxon>
        <taxon>Pezizomycotina</taxon>
        <taxon>Eurotiomycetes</taxon>
        <taxon>Eurotiomycetidae</taxon>
        <taxon>Eurotiales</taxon>
        <taxon>Aspergillaceae</taxon>
        <taxon>Penicillium</taxon>
    </lineage>
</organism>
<dbReference type="EMBL" id="MDYL01000008">
    <property type="protein sequence ID" value="OQD75162.1"/>
    <property type="molecule type" value="Genomic_DNA"/>
</dbReference>
<accession>A0A1V6PEZ1</accession>
<dbReference type="InterPro" id="IPR015590">
    <property type="entry name" value="Aldehyde_DH_dom"/>
</dbReference>
<dbReference type="AlphaFoldDB" id="A0A1V6PEZ1"/>
<evidence type="ECO:0000256" key="4">
    <source>
        <dbReference type="SAM" id="MobiDB-lite"/>
    </source>
</evidence>
<dbReference type="PANTHER" id="PTHR11699">
    <property type="entry name" value="ALDEHYDE DEHYDROGENASE-RELATED"/>
    <property type="match status" value="1"/>
</dbReference>
<dbReference type="GO" id="GO:0004029">
    <property type="term" value="F:aldehyde dehydrogenase (NAD+) activity"/>
    <property type="evidence" value="ECO:0007669"/>
    <property type="project" value="UniProtKB-EC"/>
</dbReference>
<dbReference type="Proteomes" id="UP000191522">
    <property type="component" value="Unassembled WGS sequence"/>
</dbReference>
<evidence type="ECO:0000256" key="1">
    <source>
        <dbReference type="ARBA" id="ARBA00009986"/>
    </source>
</evidence>
<evidence type="ECO:0000259" key="5">
    <source>
        <dbReference type="Pfam" id="PF00171"/>
    </source>
</evidence>
<dbReference type="Gene3D" id="3.40.605.10">
    <property type="entry name" value="Aldehyde Dehydrogenase, Chain A, domain 1"/>
    <property type="match status" value="1"/>
</dbReference>
<dbReference type="EC" id="1.2.1.3" evidence="2"/>
<reference evidence="7" key="1">
    <citation type="journal article" date="2017" name="Nat. Microbiol.">
        <title>Global analysis of biosynthetic gene clusters reveals vast potential of secondary metabolite production in Penicillium species.</title>
        <authorList>
            <person name="Nielsen J.C."/>
            <person name="Grijseels S."/>
            <person name="Prigent S."/>
            <person name="Ji B."/>
            <person name="Dainat J."/>
            <person name="Nielsen K.F."/>
            <person name="Frisvad J.C."/>
            <person name="Workman M."/>
            <person name="Nielsen J."/>
        </authorList>
    </citation>
    <scope>NUCLEOTIDE SEQUENCE [LARGE SCALE GENOMIC DNA]</scope>
    <source>
        <strain evidence="7">IBT 11843</strain>
    </source>
</reference>
<name>A0A1V6PEZ1_PENDC</name>
<dbReference type="SUPFAM" id="SSF53720">
    <property type="entry name" value="ALDH-like"/>
    <property type="match status" value="1"/>
</dbReference>
<comment type="caution">
    <text evidence="6">The sequence shown here is derived from an EMBL/GenBank/DDBJ whole genome shotgun (WGS) entry which is preliminary data.</text>
</comment>
<dbReference type="InterPro" id="IPR016162">
    <property type="entry name" value="Ald_DH_N"/>
</dbReference>
<protein>
    <recommendedName>
        <fullName evidence="2">aldehyde dehydrogenase (NAD(+))</fullName>
        <ecNumber evidence="2">1.2.1.3</ecNumber>
    </recommendedName>
</protein>
<comment type="catalytic activity">
    <reaction evidence="3">
        <text>an aldehyde + NAD(+) + H2O = a carboxylate + NADH + 2 H(+)</text>
        <dbReference type="Rhea" id="RHEA:16185"/>
        <dbReference type="ChEBI" id="CHEBI:15377"/>
        <dbReference type="ChEBI" id="CHEBI:15378"/>
        <dbReference type="ChEBI" id="CHEBI:17478"/>
        <dbReference type="ChEBI" id="CHEBI:29067"/>
        <dbReference type="ChEBI" id="CHEBI:57540"/>
        <dbReference type="ChEBI" id="CHEBI:57945"/>
        <dbReference type="EC" id="1.2.1.3"/>
    </reaction>
</comment>
<dbReference type="Pfam" id="PF00171">
    <property type="entry name" value="Aldedh"/>
    <property type="match status" value="1"/>
</dbReference>
<evidence type="ECO:0000256" key="3">
    <source>
        <dbReference type="ARBA" id="ARBA00049194"/>
    </source>
</evidence>
<gene>
    <name evidence="6" type="ORF">PENDEC_c008G03035</name>
</gene>
<feature type="compositionally biased region" description="Basic and acidic residues" evidence="4">
    <location>
        <begin position="67"/>
        <end position="85"/>
    </location>
</feature>
<dbReference type="Gene3D" id="3.40.309.10">
    <property type="entry name" value="Aldehyde Dehydrogenase, Chain A, domain 2"/>
    <property type="match status" value="1"/>
</dbReference>
<proteinExistence type="inferred from homology"/>
<dbReference type="STRING" id="69771.A0A1V6PEZ1"/>
<dbReference type="InterPro" id="IPR016161">
    <property type="entry name" value="Ald_DH/histidinol_DH"/>
</dbReference>
<evidence type="ECO:0000313" key="6">
    <source>
        <dbReference type="EMBL" id="OQD75162.1"/>
    </source>
</evidence>
<sequence>MGAHFEDLRKAAFDSQNDLNSYQAKQGLGKKSDSTQESGVDEMVEKKFADQPTVGVKYGPGSTASGSDHRKVPEDEGGTRDDRGRLPTAGHFNGPGGPEDKIKIEAEQRAGDDDVPNLQEMKRKGLFRESSNNGFPPDVINVLPGHGNPSGAALSEHMSVRCISFTGSCLTGQKIQAAVTRSNRKHVHTELGGKSPAVVFEDADLESAAAQTQFSIRSNSGQVCVANSRIYVQESVADRFIQLFREKFTAVTAGDPLDHATSHGPQIDAAQYSRIQEYLRIGEKGGSLALGGDSKDGFLVKPTIFERVLEDSRLMREEAEAIEKVNNTEFGLYASVFTKDLDRAIRLSGALEAGIVAVNCTSPTSTKDSAFGGYKMSGTGLEGMLYSADNFLQTKTDHLDQVWIGWWAFELWMVVKRLICLFTSLAKTILKL</sequence>
<feature type="compositionally biased region" description="Basic and acidic residues" evidence="4">
    <location>
        <begin position="1"/>
        <end position="12"/>
    </location>
</feature>
<comment type="similarity">
    <text evidence="1">Belongs to the aldehyde dehydrogenase family.</text>
</comment>
<dbReference type="OrthoDB" id="3359339at2759"/>
<evidence type="ECO:0000256" key="2">
    <source>
        <dbReference type="ARBA" id="ARBA00024226"/>
    </source>
</evidence>
<feature type="domain" description="Aldehyde dehydrogenase" evidence="5">
    <location>
        <begin position="132"/>
        <end position="396"/>
    </location>
</feature>
<feature type="region of interest" description="Disordered" evidence="4">
    <location>
        <begin position="1"/>
        <end position="101"/>
    </location>
</feature>
<keyword evidence="7" id="KW-1185">Reference proteome</keyword>
<evidence type="ECO:0000313" key="7">
    <source>
        <dbReference type="Proteomes" id="UP000191522"/>
    </source>
</evidence>